<evidence type="ECO:0000313" key="3">
    <source>
        <dbReference type="Proteomes" id="UP001194580"/>
    </source>
</evidence>
<feature type="transmembrane region" description="Helical" evidence="1">
    <location>
        <begin position="6"/>
        <end position="25"/>
    </location>
</feature>
<dbReference type="GO" id="GO:0090374">
    <property type="term" value="P:oligopeptide export from mitochondrion"/>
    <property type="evidence" value="ECO:0007669"/>
    <property type="project" value="TreeGrafter"/>
</dbReference>
<dbReference type="GO" id="GO:0005743">
    <property type="term" value="C:mitochondrial inner membrane"/>
    <property type="evidence" value="ECO:0007669"/>
    <property type="project" value="TreeGrafter"/>
</dbReference>
<accession>A0AAD4DFN2</accession>
<dbReference type="SUPFAM" id="SSF52540">
    <property type="entry name" value="P-loop containing nucleoside triphosphate hydrolases"/>
    <property type="match status" value="1"/>
</dbReference>
<sequence>MTLASLSLVVYTAFLFFILVTRVNVSYCTRLDKVRYGRTTIVIPHRYSSIQNADLILTVNDGAIIESGRHCELVRLSGVFIDLCKKQMPAL</sequence>
<feature type="non-terminal residue" evidence="2">
    <location>
        <position position="91"/>
    </location>
</feature>
<dbReference type="EMBL" id="JAAAIL010000459">
    <property type="protein sequence ID" value="KAG0275599.1"/>
    <property type="molecule type" value="Genomic_DNA"/>
</dbReference>
<keyword evidence="1" id="KW-1133">Transmembrane helix</keyword>
<organism evidence="2 3">
    <name type="scientific">Linnemannia exigua</name>
    <dbReference type="NCBI Taxonomy" id="604196"/>
    <lineage>
        <taxon>Eukaryota</taxon>
        <taxon>Fungi</taxon>
        <taxon>Fungi incertae sedis</taxon>
        <taxon>Mucoromycota</taxon>
        <taxon>Mortierellomycotina</taxon>
        <taxon>Mortierellomycetes</taxon>
        <taxon>Mortierellales</taxon>
        <taxon>Mortierellaceae</taxon>
        <taxon>Linnemannia</taxon>
    </lineage>
</organism>
<dbReference type="InterPro" id="IPR039421">
    <property type="entry name" value="Type_1_exporter"/>
</dbReference>
<reference evidence="2" key="1">
    <citation type="journal article" date="2020" name="Fungal Divers.">
        <title>Resolving the Mortierellaceae phylogeny through synthesis of multi-gene phylogenetics and phylogenomics.</title>
        <authorList>
            <person name="Vandepol N."/>
            <person name="Liber J."/>
            <person name="Desiro A."/>
            <person name="Na H."/>
            <person name="Kennedy M."/>
            <person name="Barry K."/>
            <person name="Grigoriev I.V."/>
            <person name="Miller A.N."/>
            <person name="O'Donnell K."/>
            <person name="Stajich J.E."/>
            <person name="Bonito G."/>
        </authorList>
    </citation>
    <scope>NUCLEOTIDE SEQUENCE</scope>
    <source>
        <strain evidence="2">NRRL 28262</strain>
    </source>
</reference>
<dbReference type="PANTHER" id="PTHR43394:SF1">
    <property type="entry name" value="ATP-BINDING CASSETTE SUB-FAMILY B MEMBER 10, MITOCHONDRIAL"/>
    <property type="match status" value="1"/>
</dbReference>
<keyword evidence="3" id="KW-1185">Reference proteome</keyword>
<dbReference type="Gene3D" id="3.40.50.300">
    <property type="entry name" value="P-loop containing nucleotide triphosphate hydrolases"/>
    <property type="match status" value="1"/>
</dbReference>
<gene>
    <name evidence="2" type="ORF">BGZ95_008584</name>
</gene>
<dbReference type="Proteomes" id="UP001194580">
    <property type="component" value="Unassembled WGS sequence"/>
</dbReference>
<name>A0AAD4DFN2_9FUNG</name>
<keyword evidence="1" id="KW-0812">Transmembrane</keyword>
<dbReference type="PANTHER" id="PTHR43394">
    <property type="entry name" value="ATP-DEPENDENT PERMEASE MDL1, MITOCHONDRIAL"/>
    <property type="match status" value="1"/>
</dbReference>
<protein>
    <submittedName>
        <fullName evidence="2">Uncharacterized protein</fullName>
    </submittedName>
</protein>
<proteinExistence type="predicted"/>
<dbReference type="AlphaFoldDB" id="A0AAD4DFN2"/>
<evidence type="ECO:0000313" key="2">
    <source>
        <dbReference type="EMBL" id="KAG0275599.1"/>
    </source>
</evidence>
<dbReference type="InterPro" id="IPR027417">
    <property type="entry name" value="P-loop_NTPase"/>
</dbReference>
<evidence type="ECO:0000256" key="1">
    <source>
        <dbReference type="SAM" id="Phobius"/>
    </source>
</evidence>
<keyword evidence="1" id="KW-0472">Membrane</keyword>
<comment type="caution">
    <text evidence="2">The sequence shown here is derived from an EMBL/GenBank/DDBJ whole genome shotgun (WGS) entry which is preliminary data.</text>
</comment>
<dbReference type="GO" id="GO:0015421">
    <property type="term" value="F:ABC-type oligopeptide transporter activity"/>
    <property type="evidence" value="ECO:0007669"/>
    <property type="project" value="TreeGrafter"/>
</dbReference>